<feature type="signal peptide" evidence="2">
    <location>
        <begin position="1"/>
        <end position="23"/>
    </location>
</feature>
<keyword evidence="2" id="KW-0732">Signal</keyword>
<reference evidence="4" key="1">
    <citation type="submission" date="2014-04" db="EMBL/GenBank/DDBJ databases">
        <title>Evolutionary Origins and Diversification of the Mycorrhizal Mutualists.</title>
        <authorList>
            <consortium name="DOE Joint Genome Institute"/>
            <consortium name="Mycorrhizal Genomics Consortium"/>
            <person name="Kohler A."/>
            <person name="Kuo A."/>
            <person name="Nagy L.G."/>
            <person name="Floudas D."/>
            <person name="Copeland A."/>
            <person name="Barry K.W."/>
            <person name="Cichocki N."/>
            <person name="Veneault-Fourrey C."/>
            <person name="LaButti K."/>
            <person name="Lindquist E.A."/>
            <person name="Lipzen A."/>
            <person name="Lundell T."/>
            <person name="Morin E."/>
            <person name="Murat C."/>
            <person name="Riley R."/>
            <person name="Ohm R."/>
            <person name="Sun H."/>
            <person name="Tunlid A."/>
            <person name="Henrissat B."/>
            <person name="Grigoriev I.V."/>
            <person name="Hibbett D.S."/>
            <person name="Martin F."/>
        </authorList>
    </citation>
    <scope>NUCLEOTIDE SEQUENCE [LARGE SCALE GENOMIC DNA]</scope>
    <source>
        <strain evidence="4">FD-334 SS-4</strain>
    </source>
</reference>
<feature type="compositionally biased region" description="Low complexity" evidence="1">
    <location>
        <begin position="48"/>
        <end position="63"/>
    </location>
</feature>
<dbReference type="AlphaFoldDB" id="A0A0D2PDC6"/>
<feature type="region of interest" description="Disordered" evidence="1">
    <location>
        <begin position="48"/>
        <end position="71"/>
    </location>
</feature>
<feature type="chain" id="PRO_5002265796" evidence="2">
    <location>
        <begin position="24"/>
        <end position="102"/>
    </location>
</feature>
<gene>
    <name evidence="3" type="ORF">HYPSUDRAFT_61694</name>
</gene>
<evidence type="ECO:0000313" key="4">
    <source>
        <dbReference type="Proteomes" id="UP000054270"/>
    </source>
</evidence>
<dbReference type="Proteomes" id="UP000054270">
    <property type="component" value="Unassembled WGS sequence"/>
</dbReference>
<protein>
    <submittedName>
        <fullName evidence="3">Uncharacterized protein</fullName>
    </submittedName>
</protein>
<sequence length="102" mass="11066">MRLFRLLSAIVVPLLFLLSSARGFHLDALPLAQREPSDDIVLREYDYSTTTTPRATATSTQTSNLTSPTPIPTTSDAETVFHMKSWPIHAALVIGAAASIVL</sequence>
<organism evidence="3 4">
    <name type="scientific">Hypholoma sublateritium (strain FD-334 SS-4)</name>
    <dbReference type="NCBI Taxonomy" id="945553"/>
    <lineage>
        <taxon>Eukaryota</taxon>
        <taxon>Fungi</taxon>
        <taxon>Dikarya</taxon>
        <taxon>Basidiomycota</taxon>
        <taxon>Agaricomycotina</taxon>
        <taxon>Agaricomycetes</taxon>
        <taxon>Agaricomycetidae</taxon>
        <taxon>Agaricales</taxon>
        <taxon>Agaricineae</taxon>
        <taxon>Strophariaceae</taxon>
        <taxon>Hypholoma</taxon>
    </lineage>
</organism>
<evidence type="ECO:0000256" key="1">
    <source>
        <dbReference type="SAM" id="MobiDB-lite"/>
    </source>
</evidence>
<keyword evidence="4" id="KW-1185">Reference proteome</keyword>
<evidence type="ECO:0000313" key="3">
    <source>
        <dbReference type="EMBL" id="KJA28854.1"/>
    </source>
</evidence>
<dbReference type="EMBL" id="KN817520">
    <property type="protein sequence ID" value="KJA28854.1"/>
    <property type="molecule type" value="Genomic_DNA"/>
</dbReference>
<evidence type="ECO:0000256" key="2">
    <source>
        <dbReference type="SAM" id="SignalP"/>
    </source>
</evidence>
<name>A0A0D2PDC6_HYPSF</name>
<proteinExistence type="predicted"/>
<accession>A0A0D2PDC6</accession>